<protein>
    <submittedName>
        <fullName evidence="1">6390_t:CDS:1</fullName>
    </submittedName>
</protein>
<sequence length="61" mass="6757">IYYGSCALLRSFSSAVSYCAPALQLSSFMAREVVRDEVQASYLLLVTKEQGARCNSEWGMV</sequence>
<name>A0ACA9SJD1_9GLOM</name>
<reference evidence="1" key="1">
    <citation type="submission" date="2021-06" db="EMBL/GenBank/DDBJ databases">
        <authorList>
            <person name="Kallberg Y."/>
            <person name="Tangrot J."/>
            <person name="Rosling A."/>
        </authorList>
    </citation>
    <scope>NUCLEOTIDE SEQUENCE</scope>
    <source>
        <strain evidence="1">MA461A</strain>
    </source>
</reference>
<accession>A0ACA9SJD1</accession>
<comment type="caution">
    <text evidence="1">The sequence shown here is derived from an EMBL/GenBank/DDBJ whole genome shotgun (WGS) entry which is preliminary data.</text>
</comment>
<dbReference type="EMBL" id="CAJVQC010130950">
    <property type="protein sequence ID" value="CAG8841618.1"/>
    <property type="molecule type" value="Genomic_DNA"/>
</dbReference>
<feature type="non-terminal residue" evidence="1">
    <location>
        <position position="1"/>
    </location>
</feature>
<proteinExistence type="predicted"/>
<evidence type="ECO:0000313" key="1">
    <source>
        <dbReference type="EMBL" id="CAG8841618.1"/>
    </source>
</evidence>
<feature type="non-terminal residue" evidence="1">
    <location>
        <position position="61"/>
    </location>
</feature>
<keyword evidence="2" id="KW-1185">Reference proteome</keyword>
<dbReference type="Proteomes" id="UP000789920">
    <property type="component" value="Unassembled WGS sequence"/>
</dbReference>
<evidence type="ECO:0000313" key="2">
    <source>
        <dbReference type="Proteomes" id="UP000789920"/>
    </source>
</evidence>
<gene>
    <name evidence="1" type="ORF">RPERSI_LOCUS31960</name>
</gene>
<organism evidence="1 2">
    <name type="scientific">Racocetra persica</name>
    <dbReference type="NCBI Taxonomy" id="160502"/>
    <lineage>
        <taxon>Eukaryota</taxon>
        <taxon>Fungi</taxon>
        <taxon>Fungi incertae sedis</taxon>
        <taxon>Mucoromycota</taxon>
        <taxon>Glomeromycotina</taxon>
        <taxon>Glomeromycetes</taxon>
        <taxon>Diversisporales</taxon>
        <taxon>Gigasporaceae</taxon>
        <taxon>Racocetra</taxon>
    </lineage>
</organism>